<proteinExistence type="inferred from homology"/>
<dbReference type="FunFam" id="3.20.20.10:FF:000005">
    <property type="entry name" value="Ornithine decarboxylase"/>
    <property type="match status" value="1"/>
</dbReference>
<evidence type="ECO:0000256" key="12">
    <source>
        <dbReference type="ARBA" id="ARBA00039485"/>
    </source>
</evidence>
<evidence type="ECO:0000256" key="1">
    <source>
        <dbReference type="ARBA" id="ARBA00001933"/>
    </source>
</evidence>
<keyword evidence="7" id="KW-0620">Polyamine biosynthesis</keyword>
<evidence type="ECO:0000313" key="18">
    <source>
        <dbReference type="Proteomes" id="UP000285326"/>
    </source>
</evidence>
<keyword evidence="6 15" id="KW-0663">Pyridoxal phosphate</keyword>
<evidence type="ECO:0000256" key="3">
    <source>
        <dbReference type="ARBA" id="ARBA00008872"/>
    </source>
</evidence>
<organism evidence="17 18">
    <name type="scientific">Golovinomyces cichoracearum</name>
    <dbReference type="NCBI Taxonomy" id="62708"/>
    <lineage>
        <taxon>Eukaryota</taxon>
        <taxon>Fungi</taxon>
        <taxon>Dikarya</taxon>
        <taxon>Ascomycota</taxon>
        <taxon>Pezizomycotina</taxon>
        <taxon>Leotiomycetes</taxon>
        <taxon>Erysiphales</taxon>
        <taxon>Erysiphaceae</taxon>
        <taxon>Golovinomyces</taxon>
    </lineage>
</organism>
<dbReference type="InterPro" id="IPR022657">
    <property type="entry name" value="De-COase2_CS"/>
</dbReference>
<evidence type="ECO:0000256" key="8">
    <source>
        <dbReference type="ARBA" id="ARBA00023239"/>
    </source>
</evidence>
<evidence type="ECO:0000256" key="10">
    <source>
        <dbReference type="ARBA" id="ARBA00034138"/>
    </source>
</evidence>
<comment type="pathway">
    <text evidence="9">Amine and polyamine biosynthesis; putrescine biosynthesis via L-ornithine pathway; putrescine from L-ornithine: step 1/1.</text>
</comment>
<evidence type="ECO:0000256" key="9">
    <source>
        <dbReference type="ARBA" id="ARBA00034115"/>
    </source>
</evidence>
<evidence type="ECO:0000313" key="17">
    <source>
        <dbReference type="EMBL" id="RKF73492.1"/>
    </source>
</evidence>
<keyword evidence="8" id="KW-0456">Lyase</keyword>
<feature type="domain" description="Orn/DAP/Arg decarboxylase 2 N-terminal" evidence="16">
    <location>
        <begin position="72"/>
        <end position="301"/>
    </location>
</feature>
<dbReference type="Gene3D" id="3.20.20.10">
    <property type="entry name" value="Alanine racemase"/>
    <property type="match status" value="1"/>
</dbReference>
<gene>
    <name evidence="17" type="ORF">GcM1_244145</name>
</gene>
<keyword evidence="4" id="KW-0963">Cytoplasm</keyword>
<dbReference type="AlphaFoldDB" id="A0A420IG69"/>
<evidence type="ECO:0000259" key="16">
    <source>
        <dbReference type="Pfam" id="PF02784"/>
    </source>
</evidence>
<dbReference type="InterPro" id="IPR002433">
    <property type="entry name" value="Orn_de-COase"/>
</dbReference>
<dbReference type="SUPFAM" id="SSF51419">
    <property type="entry name" value="PLP-binding barrel"/>
    <property type="match status" value="1"/>
</dbReference>
<dbReference type="InterPro" id="IPR022644">
    <property type="entry name" value="De-COase2_N"/>
</dbReference>
<dbReference type="InterPro" id="IPR022653">
    <property type="entry name" value="De-COase2_pyr-phos_BS"/>
</dbReference>
<dbReference type="InterPro" id="IPR000183">
    <property type="entry name" value="Orn/DAP/Arg_de-COase"/>
</dbReference>
<dbReference type="GO" id="GO:0033387">
    <property type="term" value="P:putrescine biosynthetic process from arginine, via ornithine"/>
    <property type="evidence" value="ECO:0007669"/>
    <property type="project" value="TreeGrafter"/>
</dbReference>
<reference evidence="17 18" key="1">
    <citation type="journal article" date="2018" name="BMC Genomics">
        <title>Comparative genome analyses reveal sequence features reflecting distinct modes of host-adaptation between dicot and monocot powdery mildew.</title>
        <authorList>
            <person name="Wu Y."/>
            <person name="Ma X."/>
            <person name="Pan Z."/>
            <person name="Kale S.D."/>
            <person name="Song Y."/>
            <person name="King H."/>
            <person name="Zhang Q."/>
            <person name="Presley C."/>
            <person name="Deng X."/>
            <person name="Wei C.I."/>
            <person name="Xiao S."/>
        </authorList>
    </citation>
    <scope>NUCLEOTIDE SEQUENCE [LARGE SCALE GENOMIC DNA]</scope>
    <source>
        <strain evidence="17">UMSG1</strain>
    </source>
</reference>
<dbReference type="PROSITE" id="PS00879">
    <property type="entry name" value="ODR_DC_2_2"/>
    <property type="match status" value="1"/>
</dbReference>
<comment type="caution">
    <text evidence="17">The sequence shown here is derived from an EMBL/GenBank/DDBJ whole genome shotgun (WGS) entry which is preliminary data.</text>
</comment>
<accession>A0A420IG69</accession>
<protein>
    <recommendedName>
        <fullName evidence="12">Ornithine decarboxylase</fullName>
        <ecNumber evidence="10">4.1.1.17</ecNumber>
    </recommendedName>
</protein>
<evidence type="ECO:0000256" key="11">
    <source>
        <dbReference type="ARBA" id="ARBA00037173"/>
    </source>
</evidence>
<dbReference type="PRINTS" id="PR01182">
    <property type="entry name" value="ORNDCRBXLASE"/>
</dbReference>
<comment type="cofactor">
    <cofactor evidence="1 15">
        <name>pyridoxal 5'-phosphate</name>
        <dbReference type="ChEBI" id="CHEBI:597326"/>
    </cofactor>
</comment>
<dbReference type="SUPFAM" id="SSF50621">
    <property type="entry name" value="Alanine racemase C-terminal domain-like"/>
    <property type="match status" value="1"/>
</dbReference>
<comment type="similarity">
    <text evidence="3">Belongs to the Orn/Lys/Arg decarboxylase class-II family.</text>
</comment>
<dbReference type="Proteomes" id="UP000285326">
    <property type="component" value="Unassembled WGS sequence"/>
</dbReference>
<evidence type="ECO:0000256" key="15">
    <source>
        <dbReference type="PIRSR" id="PIRSR600183-50"/>
    </source>
</evidence>
<sequence>MSLSVSANFDSTPKLRGLNSNFENSSSSLLNIKNGVNISKKLIGQALKQRVESIDHNICEAGDEDPFFVADLGEVYRQHMRWKINLPRIRPFYAVKCNPDPNVIRLLAKLGTGFDCASMAEIEQVMMFDVEPARIIYAQPCKTNSYVRYAASRGVKQMTFDNTDELYKIKQLFPDAELFLRISTDDSSSLCRLSLKFGATMDLTGQLLDLAKTLGLCVVGVSFHVGSAASDPLAFRRAVQDAQIVFKQAAARGFHLRTLDIGGGFTSENFEPMAATLSQALDDLIPSHVNVIGEPGRYYVATAFTLASHVIARRTIEDPETKKIGYMLYLNDGLYGNFSSIMFDHQYPQAKILRTDNLTYFDDESSQQSNNGIVYSIWGPTCDGIDCITERICFEHTINVGDWFYFEKMGAYTKCSATRFNGFTNSHDTIYVISEPGARLLLGMD</sequence>
<dbReference type="EMBL" id="MCBS01024407">
    <property type="protein sequence ID" value="RKF73492.1"/>
    <property type="molecule type" value="Genomic_DNA"/>
</dbReference>
<dbReference type="PRINTS" id="PR01179">
    <property type="entry name" value="ODADCRBXLASE"/>
</dbReference>
<evidence type="ECO:0000256" key="7">
    <source>
        <dbReference type="ARBA" id="ARBA00023115"/>
    </source>
</evidence>
<keyword evidence="5" id="KW-0210">Decarboxylase</keyword>
<comment type="subcellular location">
    <subcellularLocation>
        <location evidence="2">Cytoplasm</location>
    </subcellularLocation>
</comment>
<dbReference type="EC" id="4.1.1.17" evidence="10"/>
<comment type="function">
    <text evidence="11">Catalyzes the first and rate-limiting step of polyamine biosynthesis that converts ornithine into putrescine, which is the precursor for the polyamines, spermidine and spermine. Polyamines are essential for cell proliferation and are implicated in cellular processes, ranging from DNA replication to apoptosis.</text>
</comment>
<name>A0A420IG69_9PEZI</name>
<evidence type="ECO:0000256" key="14">
    <source>
        <dbReference type="ARBA" id="ARBA00049127"/>
    </source>
</evidence>
<dbReference type="PANTHER" id="PTHR11482">
    <property type="entry name" value="ARGININE/DIAMINOPIMELATE/ORNITHINE DECARBOXYLASE"/>
    <property type="match status" value="1"/>
</dbReference>
<comment type="subunit">
    <text evidence="13">Homodimer. Only the dimer is catalytically active, as the active sites are constructed of residues from both monomers.</text>
</comment>
<dbReference type="GO" id="GO:0005737">
    <property type="term" value="C:cytoplasm"/>
    <property type="evidence" value="ECO:0007669"/>
    <property type="project" value="UniProtKB-SubCell"/>
</dbReference>
<feature type="modified residue" description="N6-(pyridoxal phosphate)lysine" evidence="15">
    <location>
        <position position="96"/>
    </location>
</feature>
<dbReference type="InterPro" id="IPR029066">
    <property type="entry name" value="PLP-binding_barrel"/>
</dbReference>
<evidence type="ECO:0000256" key="13">
    <source>
        <dbReference type="ARBA" id="ARBA00046672"/>
    </source>
</evidence>
<dbReference type="PROSITE" id="PS00878">
    <property type="entry name" value="ODR_DC_2_1"/>
    <property type="match status" value="1"/>
</dbReference>
<dbReference type="InterPro" id="IPR009006">
    <property type="entry name" value="Ala_racemase/Decarboxylase_C"/>
</dbReference>
<evidence type="ECO:0000256" key="4">
    <source>
        <dbReference type="ARBA" id="ARBA00022490"/>
    </source>
</evidence>
<evidence type="ECO:0000256" key="6">
    <source>
        <dbReference type="ARBA" id="ARBA00022898"/>
    </source>
</evidence>
<feature type="active site" description="Proton donor" evidence="15">
    <location>
        <position position="382"/>
    </location>
</feature>
<evidence type="ECO:0000256" key="2">
    <source>
        <dbReference type="ARBA" id="ARBA00004496"/>
    </source>
</evidence>
<comment type="catalytic activity">
    <reaction evidence="14">
        <text>L-ornithine + H(+) = putrescine + CO2</text>
        <dbReference type="Rhea" id="RHEA:22964"/>
        <dbReference type="ChEBI" id="CHEBI:15378"/>
        <dbReference type="ChEBI" id="CHEBI:16526"/>
        <dbReference type="ChEBI" id="CHEBI:46911"/>
        <dbReference type="ChEBI" id="CHEBI:326268"/>
        <dbReference type="EC" id="4.1.1.17"/>
    </reaction>
</comment>
<dbReference type="FunFam" id="2.40.37.10:FF:000010">
    <property type="entry name" value="Ornithine decarboxylase"/>
    <property type="match status" value="1"/>
</dbReference>
<dbReference type="CDD" id="cd00622">
    <property type="entry name" value="PLPDE_III_ODC"/>
    <property type="match status" value="1"/>
</dbReference>
<dbReference type="Pfam" id="PF02784">
    <property type="entry name" value="Orn_Arg_deC_N"/>
    <property type="match status" value="1"/>
</dbReference>
<dbReference type="Gene3D" id="2.40.37.10">
    <property type="entry name" value="Lyase, Ornithine Decarboxylase, Chain A, domain 1"/>
    <property type="match status" value="1"/>
</dbReference>
<evidence type="ECO:0000256" key="5">
    <source>
        <dbReference type="ARBA" id="ARBA00022793"/>
    </source>
</evidence>
<dbReference type="PANTHER" id="PTHR11482:SF6">
    <property type="entry name" value="ORNITHINE DECARBOXYLASE 1-RELATED"/>
    <property type="match status" value="1"/>
</dbReference>
<dbReference type="GO" id="GO:0004586">
    <property type="term" value="F:ornithine decarboxylase activity"/>
    <property type="evidence" value="ECO:0007669"/>
    <property type="project" value="UniProtKB-EC"/>
</dbReference>